<dbReference type="RefSeq" id="WP_284301528.1">
    <property type="nucleotide sequence ID" value="NZ_BSVA01000001.1"/>
</dbReference>
<reference evidence="7" key="1">
    <citation type="journal article" date="2019" name="Int. J. Syst. Evol. Microbiol.">
        <title>The Global Catalogue of Microorganisms (GCM) 10K type strain sequencing project: providing services to taxonomists for standard genome sequencing and annotation.</title>
        <authorList>
            <consortium name="The Broad Institute Genomics Platform"/>
            <consortium name="The Broad Institute Genome Sequencing Center for Infectious Disease"/>
            <person name="Wu L."/>
            <person name="Ma J."/>
        </authorList>
    </citation>
    <scope>NUCLEOTIDE SEQUENCE [LARGE SCALE GENOMIC DNA]</scope>
    <source>
        <strain evidence="7">NBRC 108755</strain>
    </source>
</reference>
<keyword evidence="3" id="KW-0472">Membrane</keyword>
<dbReference type="SUPFAM" id="SSF56519">
    <property type="entry name" value="Penicillin binding protein dimerisation domain"/>
    <property type="match status" value="1"/>
</dbReference>
<dbReference type="Proteomes" id="UP001157069">
    <property type="component" value="Unassembled WGS sequence"/>
</dbReference>
<dbReference type="Gene3D" id="3.40.710.10">
    <property type="entry name" value="DD-peptidase/beta-lactamase superfamily"/>
    <property type="match status" value="1"/>
</dbReference>
<accession>A0ABQ6K1G0</accession>
<dbReference type="InterPro" id="IPR012338">
    <property type="entry name" value="Beta-lactam/transpept-like"/>
</dbReference>
<dbReference type="InterPro" id="IPR001460">
    <property type="entry name" value="PCN-bd_Tpept"/>
</dbReference>
<dbReference type="Gene3D" id="3.30.450.330">
    <property type="match status" value="1"/>
</dbReference>
<dbReference type="InterPro" id="IPR036138">
    <property type="entry name" value="PBP_dimer_sf"/>
</dbReference>
<dbReference type="EMBL" id="BSVA01000001">
    <property type="protein sequence ID" value="GMA92747.1"/>
    <property type="molecule type" value="Genomic_DNA"/>
</dbReference>
<dbReference type="Pfam" id="PF00905">
    <property type="entry name" value="Transpeptidase"/>
    <property type="match status" value="1"/>
</dbReference>
<dbReference type="SUPFAM" id="SSF56601">
    <property type="entry name" value="beta-lactamase/transpeptidase-like"/>
    <property type="match status" value="1"/>
</dbReference>
<dbReference type="PANTHER" id="PTHR30627:SF1">
    <property type="entry name" value="PEPTIDOGLYCAN D,D-TRANSPEPTIDASE FTSI"/>
    <property type="match status" value="1"/>
</dbReference>
<comment type="similarity">
    <text evidence="2">Belongs to the transpeptidase family.</text>
</comment>
<evidence type="ECO:0000259" key="4">
    <source>
        <dbReference type="Pfam" id="PF00905"/>
    </source>
</evidence>
<evidence type="ECO:0000256" key="1">
    <source>
        <dbReference type="ARBA" id="ARBA00004370"/>
    </source>
</evidence>
<dbReference type="InterPro" id="IPR005311">
    <property type="entry name" value="PBP_dimer"/>
</dbReference>
<dbReference type="InterPro" id="IPR050515">
    <property type="entry name" value="Beta-lactam/transpept"/>
</dbReference>
<feature type="domain" description="Penicillin-binding protein transpeptidase" evidence="4">
    <location>
        <begin position="260"/>
        <end position="567"/>
    </location>
</feature>
<comment type="caution">
    <text evidence="6">The sequence shown here is derived from an EMBL/GenBank/DDBJ whole genome shotgun (WGS) entry which is preliminary data.</text>
</comment>
<keyword evidence="7" id="KW-1185">Reference proteome</keyword>
<proteinExistence type="inferred from homology"/>
<dbReference type="Pfam" id="PF03717">
    <property type="entry name" value="PBP_dimer"/>
    <property type="match status" value="1"/>
</dbReference>
<name>A0ABQ6K1G0_9MICO</name>
<evidence type="ECO:0000313" key="7">
    <source>
        <dbReference type="Proteomes" id="UP001157069"/>
    </source>
</evidence>
<evidence type="ECO:0000313" key="6">
    <source>
        <dbReference type="EMBL" id="GMA92747.1"/>
    </source>
</evidence>
<comment type="subcellular location">
    <subcellularLocation>
        <location evidence="1">Membrane</location>
    </subcellularLocation>
</comment>
<dbReference type="PANTHER" id="PTHR30627">
    <property type="entry name" value="PEPTIDOGLYCAN D,D-TRANSPEPTIDASE"/>
    <property type="match status" value="1"/>
</dbReference>
<organism evidence="6 7">
    <name type="scientific">Homoserinibacter gongjuensis</name>
    <dbReference type="NCBI Taxonomy" id="1162968"/>
    <lineage>
        <taxon>Bacteria</taxon>
        <taxon>Bacillati</taxon>
        <taxon>Actinomycetota</taxon>
        <taxon>Actinomycetes</taxon>
        <taxon>Micrococcales</taxon>
        <taxon>Microbacteriaceae</taxon>
        <taxon>Homoserinibacter</taxon>
    </lineage>
</organism>
<sequence>MIDARRNRRRLAVAVLAVFAIVVVFSIRLIDIQVVRADDLKSVAGTNYRTDTLWGTRGSIVDENGTVLATSVDRFNITAAPINVDLEGFERRVSGEGKRTVHVSVMEALQEIADITGADVQQMYTTLTADPDAQWALLVKGIKLDAFRAVVDLRIPWVYSEPQPARSYPNGAIAGNLVGLMGTDGPLSGTEFQWNDCLASDNGQVSYAVSEDGVRMPGSEVVEDAAVDGGTVHLTIDADLQWFAQQALAEQGSAIGAQWGTAFVVDVKTGKIRAAADWPTVDPNDLNSAGADDSGARSFTAPYEPGSVIKTATVASLLDAGKLSASTKFEIPAGYTIPGVGFTIRDSVLHGGGLRYTTAGVLVESSNIGIAQMTELMPLQQRIDYLHKFGFGSGTSGADFLGEDEGYVRPAPSDVITSVTQQFGQGMTATSAQVASLYQTVANGGVRMPLTLVEGCEKPDGSYTDVPDPQGTRVVSEYAADTTMLMLEGVTTQYHLANVLAVPGYRIAAKSGTAEVADGDGYGSDRIVSIAGAFPVDDPQYAIVVTFAKPVTMKTSAAAAPTFNAIVKQVIKTYRVTPSTVPAPDNPLFW</sequence>
<gene>
    <name evidence="6" type="primary">pbpB</name>
    <name evidence="6" type="ORF">GCM10025869_32760</name>
</gene>
<protein>
    <submittedName>
        <fullName evidence="6">Penicillin-binding protein PbpB</fullName>
    </submittedName>
</protein>
<evidence type="ECO:0000256" key="2">
    <source>
        <dbReference type="ARBA" id="ARBA00007171"/>
    </source>
</evidence>
<evidence type="ECO:0000256" key="3">
    <source>
        <dbReference type="ARBA" id="ARBA00023136"/>
    </source>
</evidence>
<evidence type="ECO:0000259" key="5">
    <source>
        <dbReference type="Pfam" id="PF03717"/>
    </source>
</evidence>
<dbReference type="Gene3D" id="3.90.1310.10">
    <property type="entry name" value="Penicillin-binding protein 2a (Domain 2)"/>
    <property type="match status" value="1"/>
</dbReference>
<feature type="domain" description="Penicillin-binding protein dimerisation" evidence="5">
    <location>
        <begin position="55"/>
        <end position="184"/>
    </location>
</feature>